<feature type="transmembrane region" description="Helical" evidence="5">
    <location>
        <begin position="874"/>
        <end position="893"/>
    </location>
</feature>
<dbReference type="PANTHER" id="PTHR43867:SF2">
    <property type="entry name" value="CELLULOSE SYNTHASE CATALYTIC SUBUNIT A [UDP-FORMING]"/>
    <property type="match status" value="1"/>
</dbReference>
<name>A0A4R1LC16_9BACT</name>
<evidence type="ECO:0000259" key="6">
    <source>
        <dbReference type="Pfam" id="PF10091"/>
    </source>
</evidence>
<dbReference type="Proteomes" id="UP000295210">
    <property type="component" value="Unassembled WGS sequence"/>
</dbReference>
<dbReference type="GO" id="GO:0016758">
    <property type="term" value="F:hexosyltransferase activity"/>
    <property type="evidence" value="ECO:0007669"/>
    <property type="project" value="TreeGrafter"/>
</dbReference>
<feature type="domain" description="Glycoamylase-like" evidence="6">
    <location>
        <begin position="1259"/>
        <end position="1462"/>
    </location>
</feature>
<feature type="transmembrane region" description="Helical" evidence="5">
    <location>
        <begin position="726"/>
        <end position="743"/>
    </location>
</feature>
<gene>
    <name evidence="7" type="ORF">C7378_0705</name>
</gene>
<dbReference type="EMBL" id="SMGK01000001">
    <property type="protein sequence ID" value="TCK75714.1"/>
    <property type="molecule type" value="Genomic_DNA"/>
</dbReference>
<keyword evidence="8" id="KW-1185">Reference proteome</keyword>
<accession>A0A4R1LC16</accession>
<keyword evidence="4 5" id="KW-1133">Transmembrane helix</keyword>
<dbReference type="GO" id="GO:0005886">
    <property type="term" value="C:plasma membrane"/>
    <property type="evidence" value="ECO:0007669"/>
    <property type="project" value="TreeGrafter"/>
</dbReference>
<feature type="transmembrane region" description="Helical" evidence="5">
    <location>
        <begin position="850"/>
        <end position="868"/>
    </location>
</feature>
<dbReference type="InterPro" id="IPR050321">
    <property type="entry name" value="Glycosyltr_2/OpgH_subfam"/>
</dbReference>
<evidence type="ECO:0000313" key="8">
    <source>
        <dbReference type="Proteomes" id="UP000295210"/>
    </source>
</evidence>
<proteinExistence type="predicted"/>
<reference evidence="7 8" key="1">
    <citation type="submission" date="2019-03" db="EMBL/GenBank/DDBJ databases">
        <title>Genomic Encyclopedia of Type Strains, Phase IV (KMG-IV): sequencing the most valuable type-strain genomes for metagenomic binning, comparative biology and taxonomic classification.</title>
        <authorList>
            <person name="Goeker M."/>
        </authorList>
    </citation>
    <scope>NUCLEOTIDE SEQUENCE [LARGE SCALE GENOMIC DNA]</scope>
    <source>
        <strain evidence="7 8">DSM 103428</strain>
    </source>
</reference>
<evidence type="ECO:0000256" key="5">
    <source>
        <dbReference type="SAM" id="Phobius"/>
    </source>
</evidence>
<dbReference type="InterPro" id="IPR019282">
    <property type="entry name" value="Glycoamylase-like_cons_dom"/>
</dbReference>
<evidence type="ECO:0000313" key="7">
    <source>
        <dbReference type="EMBL" id="TCK75714.1"/>
    </source>
</evidence>
<dbReference type="RefSeq" id="WP_131991718.1">
    <property type="nucleotide sequence ID" value="NZ_SMGK01000001.1"/>
</dbReference>
<feature type="transmembrane region" description="Helical" evidence="5">
    <location>
        <begin position="345"/>
        <end position="369"/>
    </location>
</feature>
<evidence type="ECO:0000256" key="4">
    <source>
        <dbReference type="ARBA" id="ARBA00022989"/>
    </source>
</evidence>
<keyword evidence="5" id="KW-0812">Transmembrane</keyword>
<organism evidence="7 8">
    <name type="scientific">Acidipila rosea</name>
    <dbReference type="NCBI Taxonomy" id="768535"/>
    <lineage>
        <taxon>Bacteria</taxon>
        <taxon>Pseudomonadati</taxon>
        <taxon>Acidobacteriota</taxon>
        <taxon>Terriglobia</taxon>
        <taxon>Terriglobales</taxon>
        <taxon>Acidobacteriaceae</taxon>
        <taxon>Acidipila</taxon>
    </lineage>
</organism>
<evidence type="ECO:0000256" key="3">
    <source>
        <dbReference type="ARBA" id="ARBA00022679"/>
    </source>
</evidence>
<dbReference type="PANTHER" id="PTHR43867">
    <property type="entry name" value="CELLULOSE SYNTHASE CATALYTIC SUBUNIT A [UDP-FORMING]"/>
    <property type="match status" value="1"/>
</dbReference>
<dbReference type="OrthoDB" id="9769991at2"/>
<sequence length="1495" mass="168087">MTDSATIPQLPAPELELRAHARATALQWHVAHRPQGSSPFLARTQAARAAVDKLYSDLDAIPFDPSKGPDPLLEIRENPRLLRSVVIGIMASRKNMLKLPRVVDPTQGDQPRAVALSAAYCEAAHSVWDYRAIRMYVDEVQKVDPLELEELWALPLYFKFSLLELILAQARARLDSPGAAETGPPGLLSARIKSLRDIGHTDWLSLAEPLIIFDTYLQQDPANTYSKMDFDSREGYRKKIAETALHSERTEEEVAAEVLKLAQQGQQNQITDPRVYLKRAHVGYYIVDKGFDQLARQVGYHPRLIDRIRMTFSHNADDFFIGGIEILSVLFIAIILLPLVPNYPIFGGLTWAFFLLLLPATQGAVDLINNTVTSIFKARALPKLDFSKGIPREFTTLVAVPTLLMNEKQVRELVRELEMRYLSNPDPNLHFALLTDLPDSVTRPRENDTDPMVDLALELINGLNAEYSSSKAGCFFLLHRRRIFNARQGVWMGWERKRGKLLDLNKYLEGIFDAFPVKAGDLEVLHSVRYIITLDSDTQLPRGTAQNMVGTMAHPLNRAIIDPERRIVTEGYGILQPRVGVSVQSASRSRLASIYSGQTGFDIYTRAISDVYQDLYGEGIFTGKGIYEVSTLHAVLDRRFPRNSLLSHDLIEGAYSRAGLVTDIEVIDDYPSHYSAYTRRKHRWVRGDWQIAQWLLSRVPDESGRYVRNPISTISRWKIFDNLRRSLVNPLTFTLLIAGWLGLPGGALYWTAVTLLLMFIPTLVQLVFSMGHAFTTEQEGAVGEAFSGFLQSVFVTLLNLVFLPHETLLSLDAIIRSLVRRFITGQRLLEWETAAEAESNKARRTPVDRYLAASPAVALLIAALIFAFNTEAILVAAPVLLLWGFASAITVWLNNPPREQKQRLSREEDRFLRQHALRIWRYFYEFGGERHNFLIPDNVEEEGLFEAARVSPTNLGLLLNARQAACEFGFITVPEFAHLSQASLTTFGRLQMYRGHLLNWYNTQTLEPLMPATVSSVDSGNLAASLYTLRTGAASLLRKPLLDHQSFEGLTEVWEMLKQQQGAPAELSRMQLPKATASLEDWLTWVMNAELSATFAAVTQSASLQGEAAWWTSELRTRIDAILTLVRNYLPWMLPEFAPLRAMAQLALKDATLPSLEDTPAFINQLEQRLARTWATLNSSPEGSSKDIVLGEQLRGALITAREQVEKLASQIHAVSDEAFRLATEMDFAFLVLEGRQMLSIGYELGPQKLHDAAYDMISSEARIAAFIAIAKGEMPQAGWFKMGRTHTIAFGIPVLLSWTATMFEYLMPSLWMRSYPDTLMSRTLTGVVQIQRAFARQYKIPWGISESGYAQKDDAGHYHYQAFGIPQIALKWDAVAGPVISPYSTFLALGVDSVEALKNLRRMASAGWIGAYGFYEAIDYSQSTQQPGLVREWMAHHQGMALMAILNLLNNDVVKDWFEANSHLQATSLLLHEKPMREAAIRADYNQFTAKKTA</sequence>
<dbReference type="Pfam" id="PF10091">
    <property type="entry name" value="Glycoamylase"/>
    <property type="match status" value="1"/>
</dbReference>
<keyword evidence="2" id="KW-0328">Glycosyltransferase</keyword>
<protein>
    <submittedName>
        <fullName evidence="7">Putative glucoamylase</fullName>
    </submittedName>
</protein>
<dbReference type="Gene3D" id="1.50.10.140">
    <property type="match status" value="2"/>
</dbReference>
<feature type="transmembrane region" description="Helical" evidence="5">
    <location>
        <begin position="1289"/>
        <end position="1312"/>
    </location>
</feature>
<evidence type="ECO:0000256" key="2">
    <source>
        <dbReference type="ARBA" id="ARBA00022676"/>
    </source>
</evidence>
<feature type="transmembrane region" description="Helical" evidence="5">
    <location>
        <begin position="749"/>
        <end position="768"/>
    </location>
</feature>
<keyword evidence="5" id="KW-0472">Membrane</keyword>
<comment type="subcellular location">
    <subcellularLocation>
        <location evidence="1">Membrane</location>
        <topology evidence="1">Multi-pass membrane protein</topology>
    </subcellularLocation>
</comment>
<comment type="caution">
    <text evidence="7">The sequence shown here is derived from an EMBL/GenBank/DDBJ whole genome shotgun (WGS) entry which is preliminary data.</text>
</comment>
<feature type="transmembrane region" description="Helical" evidence="5">
    <location>
        <begin position="319"/>
        <end position="339"/>
    </location>
</feature>
<evidence type="ECO:0000256" key="1">
    <source>
        <dbReference type="ARBA" id="ARBA00004141"/>
    </source>
</evidence>
<keyword evidence="3" id="KW-0808">Transferase</keyword>